<protein>
    <submittedName>
        <fullName evidence="1">Uncharacterized protein</fullName>
    </submittedName>
</protein>
<keyword evidence="2" id="KW-1185">Reference proteome</keyword>
<reference evidence="2" key="1">
    <citation type="journal article" date="2023" name="Nat. Plants">
        <title>Single-cell RNA sequencing provides a high-resolution roadmap for understanding the multicellular compartmentation of specialized metabolism.</title>
        <authorList>
            <person name="Sun S."/>
            <person name="Shen X."/>
            <person name="Li Y."/>
            <person name="Li Y."/>
            <person name="Wang S."/>
            <person name="Li R."/>
            <person name="Zhang H."/>
            <person name="Shen G."/>
            <person name="Guo B."/>
            <person name="Wei J."/>
            <person name="Xu J."/>
            <person name="St-Pierre B."/>
            <person name="Chen S."/>
            <person name="Sun C."/>
        </authorList>
    </citation>
    <scope>NUCLEOTIDE SEQUENCE [LARGE SCALE GENOMIC DNA]</scope>
</reference>
<proteinExistence type="predicted"/>
<evidence type="ECO:0000313" key="1">
    <source>
        <dbReference type="EMBL" id="KAI5648572.1"/>
    </source>
</evidence>
<dbReference type="Proteomes" id="UP001060085">
    <property type="component" value="Linkage Group LG08"/>
</dbReference>
<name>A0ACB9ZQT8_CATRO</name>
<gene>
    <name evidence="1" type="ORF">M9H77_34577</name>
</gene>
<accession>A0ACB9ZQT8</accession>
<sequence>MGIIYEDAVLIKEAERPGDHTVITINCPDKTGLGCDLCRIILLFGLSITRGDFQTDGKWCYIVFWVVGKANTKWSLLKKRLLEVCPTCTAAASGIYYYRPEFQQPRPPDIFLLKFWCSYDRRGLLHDVTQVLFELELTIKRVKVSTTPDGRVMDLFFVTDTREELNTKSRQGEVMDRLSTVLGDAMITCEIELADREVAACSQSFLPSSVTEDMFSLELPGVLASNIVSIEVDNSLSPSHTLVQVFCKDHKGLIYDIMRTLKDYNIQTSYGRFFANAKGNCELDLFIMQADGKKIIDPHKQNALCSRLRMELAHPLRVDVISRGPDTELLVANPVELSGRGRPLVFHDITLALKILNIGIFSVEIGRHRIHDREWEVYRILLNECDCFSFPRNEIKEGLLWNKNFSYFAMKIKVMDHIGSEEEKKFSQPFVGKCLIFTPERVRMRTVASRLELIDVHSSWYLANQVPISTFAYLRSSRVAATSTFSAAFRRTRRGHGKISSSKTPAPSVRSPEIRRPRAGPGNGLPTVSLNSPSTSSCRDEVVSDLELFLELVPLRMRNELFKHEEIGELIEVVMDLGRKPLARFPSGDWLISEQPVKLEDLRHSISKVGEFSDDNRSGIDHSLHRISAIRNRKMQIIGLTCRVGRAVSGSAEIIRDLVEGGGSILVIGPPGVGKTTLIREIARMLADDQGKRVVIVDTSNEIGGDGDVPHSGIGRARRMQVPNVNMQHNVMIEAVENHMPETIIIDEIGTELEALAASTIAQRGVQLVGTAHGVTIESIIKNPSLQILVGGIEVPINLSLLGNVPCTLNLCYVSTMNLNPPIFKLSVTLGDEEARKRKVQKTILERKGPSTFTCAVEMISRTECRVHHRLDVTVDAILAGKSPLFEVRQMDEEANNSMKSSLRIQKDLVEDSILVSNQIENAKKLLDDEDEDEDYSPKTKKLGTVRYAEKRRSPLYVYTFKIQEADLLQVAAVMGLEDEIDITDDIGAADAVLASSSEIKNNPWIRGVAKFHQLPIFVIKLNTQSSTMAQMVKALRMILGMDTFGSKSNQPSKKSFDFEIEDDAPKSKSSLEEIDALEEVRLAIEYIVIPGGEPVELLPRRSEIVARQLELVESYQLAVENSGTESNPRLQILPQKITKKSSSKPSKSNSIPAKDTSFKLLPGGGGENGLKVEFKNSGNSSIHTKTLGTSKAGSDPIHSEGDKPVASFLDATTNLTSNGDVAHHVQEGGQNYWRYKVLLSSYLRENIANPVQQSVQVDGK</sequence>
<dbReference type="EMBL" id="CM044708">
    <property type="protein sequence ID" value="KAI5648572.1"/>
    <property type="molecule type" value="Genomic_DNA"/>
</dbReference>
<comment type="caution">
    <text evidence="1">The sequence shown here is derived from an EMBL/GenBank/DDBJ whole genome shotgun (WGS) entry which is preliminary data.</text>
</comment>
<evidence type="ECO:0000313" key="2">
    <source>
        <dbReference type="Proteomes" id="UP001060085"/>
    </source>
</evidence>
<organism evidence="1 2">
    <name type="scientific">Catharanthus roseus</name>
    <name type="common">Madagascar periwinkle</name>
    <name type="synonym">Vinca rosea</name>
    <dbReference type="NCBI Taxonomy" id="4058"/>
    <lineage>
        <taxon>Eukaryota</taxon>
        <taxon>Viridiplantae</taxon>
        <taxon>Streptophyta</taxon>
        <taxon>Embryophyta</taxon>
        <taxon>Tracheophyta</taxon>
        <taxon>Spermatophyta</taxon>
        <taxon>Magnoliopsida</taxon>
        <taxon>eudicotyledons</taxon>
        <taxon>Gunneridae</taxon>
        <taxon>Pentapetalae</taxon>
        <taxon>asterids</taxon>
        <taxon>lamiids</taxon>
        <taxon>Gentianales</taxon>
        <taxon>Apocynaceae</taxon>
        <taxon>Rauvolfioideae</taxon>
        <taxon>Vinceae</taxon>
        <taxon>Catharanthinae</taxon>
        <taxon>Catharanthus</taxon>
    </lineage>
</organism>